<keyword evidence="1" id="KW-0812">Transmembrane</keyword>
<keyword evidence="1" id="KW-0472">Membrane</keyword>
<sequence>MTSAIDPTAPGAPPTCLVLNSVGPAGRALGLRPGDRLIALNGLPLTGTARDLDARLGPDRPAQLLVFRRDEITLPVLSDTARLGRWDEIMPPDPAPEARHIPPETMRNWELFRDGGTRYDLQPLDRPILALVATPLWLAHHRLWQPLAAHVAASACALPGGAWLSILVYLLGAVYVWRAARTLFRVNRMARGFVPFAVVAAPDGPGAQTLCDVLAPGCRHAYAAPPKAQSASVLPLTELAG</sequence>
<evidence type="ECO:0000313" key="3">
    <source>
        <dbReference type="Proteomes" id="UP000295050"/>
    </source>
</evidence>
<evidence type="ECO:0000256" key="1">
    <source>
        <dbReference type="SAM" id="Phobius"/>
    </source>
</evidence>
<dbReference type="InterPro" id="IPR036034">
    <property type="entry name" value="PDZ_sf"/>
</dbReference>
<protein>
    <recommendedName>
        <fullName evidence="4">PDZ domain-containing protein</fullName>
    </recommendedName>
</protein>
<keyword evidence="1" id="KW-1133">Transmembrane helix</keyword>
<reference evidence="2 3" key="1">
    <citation type="submission" date="2019-03" db="EMBL/GenBank/DDBJ databases">
        <title>Genomic Encyclopedia of Type Strains, Phase IV (KMG-IV): sequencing the most valuable type-strain genomes for metagenomic binning, comparative biology and taxonomic classification.</title>
        <authorList>
            <person name="Goeker M."/>
        </authorList>
    </citation>
    <scope>NUCLEOTIDE SEQUENCE [LARGE SCALE GENOMIC DNA]</scope>
    <source>
        <strain evidence="2 3">DSM 24766</strain>
    </source>
</reference>
<dbReference type="OrthoDB" id="7856966at2"/>
<organism evidence="2 3">
    <name type="scientific">Rhodovulum bhavnagarense</name>
    <dbReference type="NCBI Taxonomy" id="992286"/>
    <lineage>
        <taxon>Bacteria</taxon>
        <taxon>Pseudomonadati</taxon>
        <taxon>Pseudomonadota</taxon>
        <taxon>Alphaproteobacteria</taxon>
        <taxon>Rhodobacterales</taxon>
        <taxon>Paracoccaceae</taxon>
        <taxon>Rhodovulum</taxon>
    </lineage>
</organism>
<comment type="caution">
    <text evidence="2">The sequence shown here is derived from an EMBL/GenBank/DDBJ whole genome shotgun (WGS) entry which is preliminary data.</text>
</comment>
<gene>
    <name evidence="2" type="ORF">EV663_105113</name>
</gene>
<accession>A0A4R2RQD1</accession>
<name>A0A4R2RQD1_9RHOB</name>
<dbReference type="RefSeq" id="WP_132951178.1">
    <property type="nucleotide sequence ID" value="NZ_SLXU01000005.1"/>
</dbReference>
<dbReference type="Proteomes" id="UP000295050">
    <property type="component" value="Unassembled WGS sequence"/>
</dbReference>
<dbReference type="AlphaFoldDB" id="A0A4R2RQD1"/>
<dbReference type="EMBL" id="SLXU01000005">
    <property type="protein sequence ID" value="TCP61395.1"/>
    <property type="molecule type" value="Genomic_DNA"/>
</dbReference>
<proteinExistence type="predicted"/>
<keyword evidence="3" id="KW-1185">Reference proteome</keyword>
<evidence type="ECO:0000313" key="2">
    <source>
        <dbReference type="EMBL" id="TCP61395.1"/>
    </source>
</evidence>
<evidence type="ECO:0008006" key="4">
    <source>
        <dbReference type="Google" id="ProtNLM"/>
    </source>
</evidence>
<feature type="transmembrane region" description="Helical" evidence="1">
    <location>
        <begin position="160"/>
        <end position="180"/>
    </location>
</feature>
<dbReference type="SUPFAM" id="SSF50156">
    <property type="entry name" value="PDZ domain-like"/>
    <property type="match status" value="1"/>
</dbReference>